<accession>A0A9P7JP93</accession>
<feature type="compositionally biased region" description="Polar residues" evidence="1">
    <location>
        <begin position="147"/>
        <end position="156"/>
    </location>
</feature>
<dbReference type="OrthoDB" id="2691836at2759"/>
<evidence type="ECO:0000256" key="1">
    <source>
        <dbReference type="SAM" id="MobiDB-lite"/>
    </source>
</evidence>
<feature type="compositionally biased region" description="Pro residues" evidence="1">
    <location>
        <begin position="19"/>
        <end position="33"/>
    </location>
</feature>
<feature type="region of interest" description="Disordered" evidence="1">
    <location>
        <begin position="47"/>
        <end position="253"/>
    </location>
</feature>
<reference evidence="2" key="1">
    <citation type="journal article" date="2020" name="New Phytol.">
        <title>Comparative genomics reveals dynamic genome evolution in host specialist ectomycorrhizal fungi.</title>
        <authorList>
            <person name="Lofgren L.A."/>
            <person name="Nguyen N.H."/>
            <person name="Vilgalys R."/>
            <person name="Ruytinx J."/>
            <person name="Liao H.L."/>
            <person name="Branco S."/>
            <person name="Kuo A."/>
            <person name="LaButti K."/>
            <person name="Lipzen A."/>
            <person name="Andreopoulos W."/>
            <person name="Pangilinan J."/>
            <person name="Riley R."/>
            <person name="Hundley H."/>
            <person name="Na H."/>
            <person name="Barry K."/>
            <person name="Grigoriev I.V."/>
            <person name="Stajich J.E."/>
            <person name="Kennedy P.G."/>
        </authorList>
    </citation>
    <scope>NUCLEOTIDE SEQUENCE</scope>
    <source>
        <strain evidence="2">FC423</strain>
    </source>
</reference>
<name>A0A9P7JP93_9AGAM</name>
<gene>
    <name evidence="2" type="ORF">F5147DRAFT_404566</name>
</gene>
<feature type="compositionally biased region" description="Pro residues" evidence="1">
    <location>
        <begin position="65"/>
        <end position="97"/>
    </location>
</feature>
<feature type="compositionally biased region" description="Polar residues" evidence="1">
    <location>
        <begin position="222"/>
        <end position="232"/>
    </location>
</feature>
<feature type="compositionally biased region" description="Basic residues" evidence="1">
    <location>
        <begin position="1"/>
        <end position="10"/>
    </location>
</feature>
<comment type="caution">
    <text evidence="2">The sequence shown here is derived from an EMBL/GenBank/DDBJ whole genome shotgun (WGS) entry which is preliminary data.</text>
</comment>
<dbReference type="Proteomes" id="UP000823399">
    <property type="component" value="Unassembled WGS sequence"/>
</dbReference>
<evidence type="ECO:0000313" key="2">
    <source>
        <dbReference type="EMBL" id="KAG2095139.1"/>
    </source>
</evidence>
<feature type="compositionally biased region" description="Low complexity" evidence="1">
    <location>
        <begin position="179"/>
        <end position="208"/>
    </location>
</feature>
<sequence>MAGLLRKFRKHADVEHPAPSKPVPVDSPPPSLPPLFARFATSSSLLDSCTMPPQDEWDPWKVLAEPPPELSPVPSPEPPRQPLPVKIPEPPKLPPLLPVGRRKYTGPGLLPQVKLADPDAHPIRAVSTRQDHLSPMTPRHPSKFATHPSQQANQVLSYPPPASQTHFTQTQISPPPSKPGSSSSSSSNHTDATRFTHSSSSAFTSTSSIAPAIKHLDVTRPQGRSQSTSVQPQRLAANLIKPVSPPSRSLTPPLPTRTYPLLLLPSELLVRF</sequence>
<dbReference type="EMBL" id="JABBWM010000076">
    <property type="protein sequence ID" value="KAG2095139.1"/>
    <property type="molecule type" value="Genomic_DNA"/>
</dbReference>
<dbReference type="AlphaFoldDB" id="A0A9P7JP93"/>
<evidence type="ECO:0000313" key="3">
    <source>
        <dbReference type="Proteomes" id="UP000823399"/>
    </source>
</evidence>
<keyword evidence="3" id="KW-1185">Reference proteome</keyword>
<feature type="compositionally biased region" description="Polar residues" evidence="1">
    <location>
        <begin position="163"/>
        <end position="172"/>
    </location>
</feature>
<protein>
    <submittedName>
        <fullName evidence="2">Uncharacterized protein</fullName>
    </submittedName>
</protein>
<dbReference type="GeneID" id="64691888"/>
<proteinExistence type="predicted"/>
<feature type="region of interest" description="Disordered" evidence="1">
    <location>
        <begin position="1"/>
        <end position="33"/>
    </location>
</feature>
<organism evidence="2 3">
    <name type="scientific">Suillus discolor</name>
    <dbReference type="NCBI Taxonomy" id="1912936"/>
    <lineage>
        <taxon>Eukaryota</taxon>
        <taxon>Fungi</taxon>
        <taxon>Dikarya</taxon>
        <taxon>Basidiomycota</taxon>
        <taxon>Agaricomycotina</taxon>
        <taxon>Agaricomycetes</taxon>
        <taxon>Agaricomycetidae</taxon>
        <taxon>Boletales</taxon>
        <taxon>Suillineae</taxon>
        <taxon>Suillaceae</taxon>
        <taxon>Suillus</taxon>
    </lineage>
</organism>
<dbReference type="RefSeq" id="XP_041287757.1">
    <property type="nucleotide sequence ID" value="XM_041429629.1"/>
</dbReference>